<reference evidence="1" key="1">
    <citation type="journal article" date="2021" name="Proc. Natl. Acad. Sci. U.S.A.">
        <title>A Catalog of Tens of Thousands of Viruses from Human Metagenomes Reveals Hidden Associations with Chronic Diseases.</title>
        <authorList>
            <person name="Tisza M.J."/>
            <person name="Buck C.B."/>
        </authorList>
    </citation>
    <scope>NUCLEOTIDE SEQUENCE</scope>
    <source>
        <strain evidence="1">CtGa111</strain>
    </source>
</reference>
<proteinExistence type="predicted"/>
<evidence type="ECO:0000313" key="1">
    <source>
        <dbReference type="EMBL" id="DAG04826.1"/>
    </source>
</evidence>
<dbReference type="EMBL" id="BK016245">
    <property type="protein sequence ID" value="DAG04826.1"/>
    <property type="molecule type" value="Genomic_DNA"/>
</dbReference>
<organism evidence="1">
    <name type="scientific">Siphoviridae sp. ctGa111</name>
    <dbReference type="NCBI Taxonomy" id="2825413"/>
    <lineage>
        <taxon>Viruses</taxon>
        <taxon>Duplodnaviria</taxon>
        <taxon>Heunggongvirae</taxon>
        <taxon>Uroviricota</taxon>
        <taxon>Caudoviricetes</taxon>
    </lineage>
</organism>
<accession>A0A8S5VDH7</accession>
<name>A0A8S5VDH7_9CAUD</name>
<sequence>MYTFLINEDNTLTASLVERIMERSKLVNNLHFLADQTWQGLNMADYTVLLEYVLPVSKRYKTEILTKSNELYKNRLEYILPFDTNLTSEPGDIQMWLTFATVDMTEKGQTIQRVRKVGPGVVHIIPIDNWAEMIPDDALLSLDQRILELIALNKSMYDQLNIDLDGKADNIKYQNNILQLTSNGKEIGNAVEIAGGGSGADSHTMRVVPF</sequence>
<protein>
    <submittedName>
        <fullName evidence="1">Uncharacterized protein</fullName>
    </submittedName>
</protein>